<evidence type="ECO:0000313" key="2">
    <source>
        <dbReference type="EMBL" id="PSK53871.1"/>
    </source>
</evidence>
<feature type="signal peptide" evidence="1">
    <location>
        <begin position="1"/>
        <end position="17"/>
    </location>
</feature>
<dbReference type="EMBL" id="NHZQ01000087">
    <property type="protein sequence ID" value="PSK53871.1"/>
    <property type="molecule type" value="Genomic_DNA"/>
</dbReference>
<organism evidence="2 3">
    <name type="scientific">Elsinoe australis</name>
    <dbReference type="NCBI Taxonomy" id="40998"/>
    <lineage>
        <taxon>Eukaryota</taxon>
        <taxon>Fungi</taxon>
        <taxon>Dikarya</taxon>
        <taxon>Ascomycota</taxon>
        <taxon>Pezizomycotina</taxon>
        <taxon>Dothideomycetes</taxon>
        <taxon>Dothideomycetidae</taxon>
        <taxon>Myriangiales</taxon>
        <taxon>Elsinoaceae</taxon>
        <taxon>Elsinoe</taxon>
    </lineage>
</organism>
<reference evidence="2 3" key="1">
    <citation type="submission" date="2017-05" db="EMBL/GenBank/DDBJ databases">
        <title>Draft genome sequence of Elsinoe australis.</title>
        <authorList>
            <person name="Cheng Q."/>
        </authorList>
    </citation>
    <scope>NUCLEOTIDE SEQUENCE [LARGE SCALE GENOMIC DNA]</scope>
    <source>
        <strain evidence="2 3">NL1</strain>
    </source>
</reference>
<evidence type="ECO:0000256" key="1">
    <source>
        <dbReference type="SAM" id="SignalP"/>
    </source>
</evidence>
<dbReference type="OrthoDB" id="3927255at2759"/>
<comment type="caution">
    <text evidence="2">The sequence shown here is derived from an EMBL/GenBank/DDBJ whole genome shotgun (WGS) entry which is preliminary data.</text>
</comment>
<sequence>MKFTVLPLLALAGSTVAMPAGQPQAAPPGIVDPTILRRTAGKNATHPAKNATVKAQPVFRIQNLDYTLEPLSKKSLQSNLTFDVAYGAKASEASAFTTCTLSWSVKNKKKEYKSAKYVSCNNNNIGAKVESKPYGKTEVSLLYSGKASNATKKVNYVGEFQFKDANKAGAKAKVSCAAATFENEVKGRECTQIASASAWDVKASKKTVKAGKKNIAARLAELF</sequence>
<evidence type="ECO:0000313" key="3">
    <source>
        <dbReference type="Proteomes" id="UP000243723"/>
    </source>
</evidence>
<keyword evidence="3" id="KW-1185">Reference proteome</keyword>
<gene>
    <name evidence="2" type="ORF">B9Z65_7677</name>
</gene>
<dbReference type="AlphaFoldDB" id="A0A2P8A071"/>
<keyword evidence="1" id="KW-0732">Signal</keyword>
<dbReference type="Proteomes" id="UP000243723">
    <property type="component" value="Unassembled WGS sequence"/>
</dbReference>
<proteinExistence type="predicted"/>
<protein>
    <submittedName>
        <fullName evidence="2">Protein phosphatase 2C 3</fullName>
    </submittedName>
</protein>
<feature type="chain" id="PRO_5015184919" evidence="1">
    <location>
        <begin position="18"/>
        <end position="223"/>
    </location>
</feature>
<accession>A0A2P8A071</accession>
<name>A0A2P8A071_9PEZI</name>